<dbReference type="SUPFAM" id="SSF52540">
    <property type="entry name" value="P-loop containing nucleoside triphosphate hydrolases"/>
    <property type="match status" value="1"/>
</dbReference>
<dbReference type="GO" id="GO:0000077">
    <property type="term" value="P:DNA damage checkpoint signaling"/>
    <property type="evidence" value="ECO:0007669"/>
    <property type="project" value="TreeGrafter"/>
</dbReference>
<evidence type="ECO:0000259" key="9">
    <source>
        <dbReference type="Pfam" id="PF25812"/>
    </source>
</evidence>
<keyword evidence="11" id="KW-1185">Reference proteome</keyword>
<keyword evidence="3" id="KW-0547">Nucleotide-binding</keyword>
<feature type="compositionally biased region" description="Low complexity" evidence="8">
    <location>
        <begin position="108"/>
        <end position="124"/>
    </location>
</feature>
<dbReference type="GO" id="GO:0005524">
    <property type="term" value="F:ATP binding"/>
    <property type="evidence" value="ECO:0007669"/>
    <property type="project" value="UniProtKB-KW"/>
</dbReference>
<feature type="domain" description="Checkpoint protein RAD24-like helical bundle" evidence="9">
    <location>
        <begin position="508"/>
        <end position="608"/>
    </location>
</feature>
<evidence type="ECO:0000313" key="11">
    <source>
        <dbReference type="Proteomes" id="UP000192596"/>
    </source>
</evidence>
<comment type="subcellular location">
    <subcellularLocation>
        <location evidence="1">Nucleus</location>
    </subcellularLocation>
</comment>
<proteinExistence type="inferred from homology"/>
<reference evidence="11" key="1">
    <citation type="submission" date="2017-03" db="EMBL/GenBank/DDBJ databases">
        <title>Genomes of endolithic fungi from Antarctica.</title>
        <authorList>
            <person name="Coleine C."/>
            <person name="Masonjones S."/>
            <person name="Stajich J.E."/>
        </authorList>
    </citation>
    <scope>NUCLEOTIDE SEQUENCE [LARGE SCALE GENOMIC DNA]</scope>
    <source>
        <strain evidence="11">CCFEE 5527</strain>
    </source>
</reference>
<feature type="compositionally biased region" description="Basic residues" evidence="8">
    <location>
        <begin position="73"/>
        <end position="86"/>
    </location>
</feature>
<feature type="region of interest" description="Disordered" evidence="8">
    <location>
        <begin position="773"/>
        <end position="833"/>
    </location>
</feature>
<dbReference type="AlphaFoldDB" id="A0A1V8SYR3"/>
<evidence type="ECO:0000313" key="10">
    <source>
        <dbReference type="EMBL" id="OQO04200.1"/>
    </source>
</evidence>
<dbReference type="EMBL" id="NAJO01000022">
    <property type="protein sequence ID" value="OQO04200.1"/>
    <property type="molecule type" value="Genomic_DNA"/>
</dbReference>
<dbReference type="InParanoid" id="A0A1V8SYR3"/>
<evidence type="ECO:0000256" key="3">
    <source>
        <dbReference type="ARBA" id="ARBA00022741"/>
    </source>
</evidence>
<dbReference type="Pfam" id="PF25812">
    <property type="entry name" value="RAD24_helical"/>
    <property type="match status" value="1"/>
</dbReference>
<dbReference type="InterPro" id="IPR027417">
    <property type="entry name" value="P-loop_NTPase"/>
</dbReference>
<dbReference type="Proteomes" id="UP000192596">
    <property type="component" value="Unassembled WGS sequence"/>
</dbReference>
<feature type="compositionally biased region" description="Gly residues" evidence="8">
    <location>
        <begin position="822"/>
        <end position="833"/>
    </location>
</feature>
<dbReference type="OrthoDB" id="10265971at2759"/>
<dbReference type="STRING" id="1507870.A0A1V8SYR3"/>
<evidence type="ECO:0000256" key="8">
    <source>
        <dbReference type="SAM" id="MobiDB-lite"/>
    </source>
</evidence>
<name>A0A1V8SYR3_9PEZI</name>
<dbReference type="GO" id="GO:0005634">
    <property type="term" value="C:nucleus"/>
    <property type="evidence" value="ECO:0007669"/>
    <property type="project" value="UniProtKB-SubCell"/>
</dbReference>
<evidence type="ECO:0000256" key="5">
    <source>
        <dbReference type="ARBA" id="ARBA00022840"/>
    </source>
</evidence>
<comment type="caution">
    <text evidence="10">The sequence shown here is derived from an EMBL/GenBank/DDBJ whole genome shotgun (WGS) entry which is preliminary data.</text>
</comment>
<keyword evidence="4" id="KW-0227">DNA damage</keyword>
<dbReference type="Gene3D" id="3.40.50.300">
    <property type="entry name" value="P-loop containing nucleotide triphosphate hydrolases"/>
    <property type="match status" value="1"/>
</dbReference>
<keyword evidence="6" id="KW-0539">Nucleus</keyword>
<evidence type="ECO:0000256" key="7">
    <source>
        <dbReference type="ARBA" id="ARBA00023306"/>
    </source>
</evidence>
<dbReference type="Pfam" id="PF03215">
    <property type="entry name" value="Rad17"/>
    <property type="match status" value="1"/>
</dbReference>
<keyword evidence="5" id="KW-0067">ATP-binding</keyword>
<evidence type="ECO:0000256" key="1">
    <source>
        <dbReference type="ARBA" id="ARBA00004123"/>
    </source>
</evidence>
<evidence type="ECO:0000256" key="6">
    <source>
        <dbReference type="ARBA" id="ARBA00023242"/>
    </source>
</evidence>
<feature type="compositionally biased region" description="Polar residues" evidence="8">
    <location>
        <begin position="56"/>
        <end position="67"/>
    </location>
</feature>
<feature type="region of interest" description="Disordered" evidence="8">
    <location>
        <begin position="1"/>
        <end position="195"/>
    </location>
</feature>
<evidence type="ECO:0000256" key="4">
    <source>
        <dbReference type="ARBA" id="ARBA00022763"/>
    </source>
</evidence>
<gene>
    <name evidence="10" type="ORF">B0A48_10810</name>
</gene>
<organism evidence="10 11">
    <name type="scientific">Cryoendolithus antarcticus</name>
    <dbReference type="NCBI Taxonomy" id="1507870"/>
    <lineage>
        <taxon>Eukaryota</taxon>
        <taxon>Fungi</taxon>
        <taxon>Dikarya</taxon>
        <taxon>Ascomycota</taxon>
        <taxon>Pezizomycotina</taxon>
        <taxon>Dothideomycetes</taxon>
        <taxon>Dothideomycetidae</taxon>
        <taxon>Cladosporiales</taxon>
        <taxon>Cladosporiaceae</taxon>
        <taxon>Cryoendolithus</taxon>
    </lineage>
</organism>
<evidence type="ECO:0000256" key="2">
    <source>
        <dbReference type="ARBA" id="ARBA00006168"/>
    </source>
</evidence>
<dbReference type="PANTHER" id="PTHR12172:SF0">
    <property type="entry name" value="CELL CYCLE CHECKPOINT PROTEIN RAD17"/>
    <property type="match status" value="1"/>
</dbReference>
<accession>A0A1V8SYR3</accession>
<dbReference type="PANTHER" id="PTHR12172">
    <property type="entry name" value="CELL CYCLE CHECKPOINT PROTEIN RAD17"/>
    <property type="match status" value="1"/>
</dbReference>
<comment type="similarity">
    <text evidence="2">Belongs to the rad17/RAD24 family.</text>
</comment>
<protein>
    <recommendedName>
        <fullName evidence="9">Checkpoint protein RAD24-like helical bundle domain-containing protein</fullName>
    </recommendedName>
</protein>
<feature type="compositionally biased region" description="Basic residues" evidence="8">
    <location>
        <begin position="1"/>
        <end position="11"/>
    </location>
</feature>
<dbReference type="InterPro" id="IPR057927">
    <property type="entry name" value="RAD24-like_helical"/>
</dbReference>
<feature type="compositionally biased region" description="Basic residues" evidence="8">
    <location>
        <begin position="44"/>
        <end position="55"/>
    </location>
</feature>
<keyword evidence="7" id="KW-0131">Cell cycle</keyword>
<dbReference type="GO" id="GO:0033314">
    <property type="term" value="P:mitotic DNA replication checkpoint signaling"/>
    <property type="evidence" value="ECO:0007669"/>
    <property type="project" value="TreeGrafter"/>
</dbReference>
<dbReference type="InterPro" id="IPR004582">
    <property type="entry name" value="Checkpoint_prot_Rad17_Rad24"/>
</dbReference>
<dbReference type="GO" id="GO:0003689">
    <property type="term" value="F:DNA clamp loader activity"/>
    <property type="evidence" value="ECO:0007669"/>
    <property type="project" value="TreeGrafter"/>
</dbReference>
<dbReference type="GO" id="GO:0003682">
    <property type="term" value="F:chromatin binding"/>
    <property type="evidence" value="ECO:0007669"/>
    <property type="project" value="TreeGrafter"/>
</dbReference>
<sequence>MAQGRLTRRKVVTASSDEDEGTNAPVIVANDDDESAEEASMKPIKGKLKSIRMSRRPQQSNPSSTQDKSVKASPKKSKTTKVKSKTAVKDEPKPNGKPIYSFFNGATQKQLSQSSAPSSQPRSLTPRPDLETIDSDEDHTSEVRVSKGSSTALALRKRKLHPSQSFEDDANLAPLPTQKFRKTSEDGRTPSFSISNDDKRSWIEQFAPANLDELAVHKRKVADVRGWLEMASSGRRRKVLVLKGAAGSAKTTTIKLLAREMGIEVSEWRNPAGNDYATEGSVGAAEQFNDFIAAAGRSSGLVFGAEGDDGRDYATINEADDDRTSGGGKQLLLVEEFPNTFSRTSPVLESFRAALSQYLSTSQAPDKAPTPIVLVVSETLLSTSTAAADSFTVHRLLGPELLNHPYVDTIEFNAIAPTILTKALETIVVKEARKSGRRKTPGPAVLKRLAETGDIRSAISSLEFLCLRGDEEGTWSAKVAFTKPKKAPPLAALTKVEEEALQLICNRESTLGIFHSVGKIVYNKRVDAALGTEVAQPPPWLPQYRRVKVPETDIESLLDELGTDTSTFIASLHENFTLSCNAGSTEETLDSLSGCIDNLSDADLLSIDRFSSGTRSFSGSATDTLRQDEMAFQVAVRGVLFSLPSPVNRGVPASGKKADAHRMFYPASLKLWRKKEEIEGLLDLLTADAQSSISALPVRGNSERADGVAGWHRQSLAPDATSVHTSPPPLSASSKSSALLDRLPYLSHILSDSPQNSALLSRVRKVVNIQSAPSLPTSANENDDAAGEQDAPLGAEQWATDRPDENAPKQARGVKKKAKKPGGVGKGELGGELGMRLEGRVEGLVIEGDDIED</sequence>
<dbReference type="GO" id="GO:0006281">
    <property type="term" value="P:DNA repair"/>
    <property type="evidence" value="ECO:0007669"/>
    <property type="project" value="InterPro"/>
</dbReference>